<evidence type="ECO:0000256" key="1">
    <source>
        <dbReference type="ARBA" id="ARBA00003543"/>
    </source>
</evidence>
<dbReference type="InterPro" id="IPR036771">
    <property type="entry name" value="ATPsynth_dsu/esu_N"/>
</dbReference>
<organism evidence="13 14">
    <name type="scientific">Lebetimonas natsushimae</name>
    <dbReference type="NCBI Taxonomy" id="1936991"/>
    <lineage>
        <taxon>Bacteria</taxon>
        <taxon>Pseudomonadati</taxon>
        <taxon>Campylobacterota</taxon>
        <taxon>Epsilonproteobacteria</taxon>
        <taxon>Nautiliales</taxon>
        <taxon>Nautiliaceae</taxon>
        <taxon>Lebetimonas</taxon>
    </lineage>
</organism>
<dbReference type="EMBL" id="BDME01000002">
    <property type="protein sequence ID" value="GAX87816.1"/>
    <property type="molecule type" value="Genomic_DNA"/>
</dbReference>
<keyword evidence="7 10" id="KW-0472">Membrane</keyword>
<dbReference type="PANTHER" id="PTHR13822:SF10">
    <property type="entry name" value="ATP SYNTHASE EPSILON CHAIN, CHLOROPLASTIC"/>
    <property type="match status" value="1"/>
</dbReference>
<dbReference type="GO" id="GO:0046933">
    <property type="term" value="F:proton-transporting ATP synthase activity, rotational mechanism"/>
    <property type="evidence" value="ECO:0007669"/>
    <property type="project" value="UniProtKB-UniRule"/>
</dbReference>
<keyword evidence="5 10" id="KW-1003">Cell membrane</keyword>
<evidence type="ECO:0000256" key="10">
    <source>
        <dbReference type="HAMAP-Rule" id="MF_00530"/>
    </source>
</evidence>
<dbReference type="AlphaFoldDB" id="A0A292YEU4"/>
<keyword evidence="9 10" id="KW-0066">ATP synthesis</keyword>
<evidence type="ECO:0000256" key="6">
    <source>
        <dbReference type="ARBA" id="ARBA00023065"/>
    </source>
</evidence>
<name>A0A292YEU4_9BACT</name>
<evidence type="ECO:0000256" key="4">
    <source>
        <dbReference type="ARBA" id="ARBA00022448"/>
    </source>
</evidence>
<protein>
    <recommendedName>
        <fullName evidence="10">ATP synthase epsilon chain</fullName>
    </recommendedName>
    <alternativeName>
        <fullName evidence="10">ATP synthase F1 sector epsilon subunit</fullName>
    </alternativeName>
    <alternativeName>
        <fullName evidence="10">F-ATPase epsilon subunit</fullName>
    </alternativeName>
</protein>
<dbReference type="PANTHER" id="PTHR13822">
    <property type="entry name" value="ATP SYNTHASE DELTA/EPSILON CHAIN"/>
    <property type="match status" value="1"/>
</dbReference>
<evidence type="ECO:0000313" key="14">
    <source>
        <dbReference type="Proteomes" id="UP000217944"/>
    </source>
</evidence>
<dbReference type="NCBIfam" id="TIGR01216">
    <property type="entry name" value="ATP_synt_epsi"/>
    <property type="match status" value="1"/>
</dbReference>
<comment type="caution">
    <text evidence="13">The sequence shown here is derived from an EMBL/GenBank/DDBJ whole genome shotgun (WGS) entry which is preliminary data.</text>
</comment>
<dbReference type="SUPFAM" id="SSF51344">
    <property type="entry name" value="Epsilon subunit of F1F0-ATP synthase N-terminal domain"/>
    <property type="match status" value="1"/>
</dbReference>
<evidence type="ECO:0000256" key="11">
    <source>
        <dbReference type="RuleBase" id="RU003656"/>
    </source>
</evidence>
<dbReference type="RefSeq" id="WP_096259276.1">
    <property type="nucleotide sequence ID" value="NZ_BDME01000002.1"/>
</dbReference>
<dbReference type="GO" id="GO:0012505">
    <property type="term" value="C:endomembrane system"/>
    <property type="evidence" value="ECO:0007669"/>
    <property type="project" value="UniProtKB-SubCell"/>
</dbReference>
<comment type="subunit">
    <text evidence="10 11">F-type ATPases have 2 components, CF(1) - the catalytic core - and CF(0) - the membrane proton channel. CF(1) has five subunits: alpha(3), beta(3), gamma(1), delta(1), epsilon(1). CF(0) has three main subunits: a, b and c.</text>
</comment>
<dbReference type="HAMAP" id="MF_00530">
    <property type="entry name" value="ATP_synth_epsil_bac"/>
    <property type="match status" value="1"/>
</dbReference>
<evidence type="ECO:0000313" key="13">
    <source>
        <dbReference type="EMBL" id="GAX87816.1"/>
    </source>
</evidence>
<evidence type="ECO:0000256" key="8">
    <source>
        <dbReference type="ARBA" id="ARBA00023196"/>
    </source>
</evidence>
<dbReference type="InterPro" id="IPR001469">
    <property type="entry name" value="ATP_synth_F1_dsu/esu"/>
</dbReference>
<evidence type="ECO:0000256" key="2">
    <source>
        <dbReference type="ARBA" id="ARBA00004184"/>
    </source>
</evidence>
<proteinExistence type="inferred from homology"/>
<sequence length="124" mass="13289">MTAEIVTPLGKVFEGEIKEAYFPGIEGEFGVLENHAPLVTSLAPGVITLIKPDGKKEIIAIDKGYVEVTPNKVNVLISTAVPVSGPDESEIAKKLEEAKKLLRDAISSDTLYANVEAKIESAIR</sequence>
<keyword evidence="10" id="KW-0375">Hydrogen ion transport</keyword>
<evidence type="ECO:0000256" key="9">
    <source>
        <dbReference type="ARBA" id="ARBA00023310"/>
    </source>
</evidence>
<dbReference type="GO" id="GO:0045259">
    <property type="term" value="C:proton-transporting ATP synthase complex"/>
    <property type="evidence" value="ECO:0007669"/>
    <property type="project" value="UniProtKB-KW"/>
</dbReference>
<evidence type="ECO:0000256" key="7">
    <source>
        <dbReference type="ARBA" id="ARBA00023136"/>
    </source>
</evidence>
<reference evidence="13 14" key="1">
    <citation type="journal article" date="2017" name="Syst. Appl. Microbiol.">
        <title>Lebetimonas natsushimae sp. nov., a novel strictly anaerobic, moderately thermophilic chemoautotroph isolated from a deep-sea hydrothermal vent polychaete nest in the Mid-Okinawa Trough.</title>
        <authorList>
            <person name="Nagata R."/>
            <person name="Takaki Y."/>
            <person name="Tame A."/>
            <person name="Nunoura T."/>
            <person name="Muto H."/>
            <person name="Mino S."/>
            <person name="Sawayama S."/>
            <person name="Takai K."/>
            <person name="Nakagawa S."/>
        </authorList>
    </citation>
    <scope>NUCLEOTIDE SEQUENCE [LARGE SCALE GENOMIC DNA]</scope>
    <source>
        <strain evidence="13 14">HS1857</strain>
    </source>
</reference>
<evidence type="ECO:0000256" key="3">
    <source>
        <dbReference type="ARBA" id="ARBA00005712"/>
    </source>
</evidence>
<keyword evidence="4 10" id="KW-0813">Transport</keyword>
<dbReference type="Pfam" id="PF02823">
    <property type="entry name" value="ATP-synt_DE_N"/>
    <property type="match status" value="1"/>
</dbReference>
<keyword evidence="14" id="KW-1185">Reference proteome</keyword>
<keyword evidence="8 10" id="KW-0139">CF(1)</keyword>
<accession>A0A292YEU4</accession>
<dbReference type="InterPro" id="IPR020546">
    <property type="entry name" value="ATP_synth_F1_dsu/esu_N"/>
</dbReference>
<dbReference type="Proteomes" id="UP000217944">
    <property type="component" value="Unassembled WGS sequence"/>
</dbReference>
<dbReference type="CDD" id="cd12152">
    <property type="entry name" value="F1-ATPase_delta"/>
    <property type="match status" value="1"/>
</dbReference>
<evidence type="ECO:0000256" key="5">
    <source>
        <dbReference type="ARBA" id="ARBA00022475"/>
    </source>
</evidence>
<dbReference type="GO" id="GO:0005524">
    <property type="term" value="F:ATP binding"/>
    <property type="evidence" value="ECO:0007669"/>
    <property type="project" value="UniProtKB-UniRule"/>
</dbReference>
<keyword evidence="6 10" id="KW-0406">Ion transport</keyword>
<comment type="similarity">
    <text evidence="3 10 11">Belongs to the ATPase epsilon chain family.</text>
</comment>
<feature type="domain" description="ATP synthase F1 complex delta/epsilon subunit N-terminal" evidence="12">
    <location>
        <begin position="1"/>
        <end position="80"/>
    </location>
</feature>
<comment type="subcellular location">
    <subcellularLocation>
        <location evidence="10">Cell membrane</location>
        <topology evidence="10">Peripheral membrane protein</topology>
    </subcellularLocation>
    <subcellularLocation>
        <location evidence="2">Endomembrane system</location>
        <topology evidence="2">Peripheral membrane protein</topology>
    </subcellularLocation>
</comment>
<dbReference type="Gene3D" id="2.60.15.10">
    <property type="entry name" value="F0F1 ATP synthase delta/epsilon subunit, N-terminal"/>
    <property type="match status" value="1"/>
</dbReference>
<comment type="function">
    <text evidence="1 10">Produces ATP from ADP in the presence of a proton gradient across the membrane.</text>
</comment>
<dbReference type="GO" id="GO:0005886">
    <property type="term" value="C:plasma membrane"/>
    <property type="evidence" value="ECO:0007669"/>
    <property type="project" value="UniProtKB-SubCell"/>
</dbReference>
<gene>
    <name evidence="10" type="primary">atpC</name>
    <name evidence="13" type="ORF">LNAT_P1113</name>
</gene>
<evidence type="ECO:0000259" key="12">
    <source>
        <dbReference type="Pfam" id="PF02823"/>
    </source>
</evidence>
<dbReference type="OrthoDB" id="9799969at2"/>